<name>A0A1H5UN04_9RHOB</name>
<keyword evidence="1" id="KW-0479">Metal-binding</keyword>
<keyword evidence="2" id="KW-0378">Hydrolase</keyword>
<keyword evidence="5" id="KW-1185">Reference proteome</keyword>
<dbReference type="GO" id="GO:0008484">
    <property type="term" value="F:sulfuric ester hydrolase activity"/>
    <property type="evidence" value="ECO:0007669"/>
    <property type="project" value="TreeGrafter"/>
</dbReference>
<dbReference type="FunFam" id="3.40.720.10:FF:000062">
    <property type="entry name" value="Probable sulfatase"/>
    <property type="match status" value="1"/>
</dbReference>
<dbReference type="InterPro" id="IPR017850">
    <property type="entry name" value="Alkaline_phosphatase_core_sf"/>
</dbReference>
<reference evidence="4 5" key="1">
    <citation type="submission" date="2016-10" db="EMBL/GenBank/DDBJ databases">
        <authorList>
            <person name="de Groot N.N."/>
        </authorList>
    </citation>
    <scope>NUCLEOTIDE SEQUENCE [LARGE SCALE GENOMIC DNA]</scope>
    <source>
        <strain evidence="4 5">DSM 23413</strain>
    </source>
</reference>
<dbReference type="GO" id="GO:0005737">
    <property type="term" value="C:cytoplasm"/>
    <property type="evidence" value="ECO:0007669"/>
    <property type="project" value="TreeGrafter"/>
</dbReference>
<dbReference type="GO" id="GO:0046872">
    <property type="term" value="F:metal ion binding"/>
    <property type="evidence" value="ECO:0007669"/>
    <property type="project" value="UniProtKB-KW"/>
</dbReference>
<dbReference type="InterPro" id="IPR000917">
    <property type="entry name" value="Sulfatase_N"/>
</dbReference>
<dbReference type="RefSeq" id="WP_104007382.1">
    <property type="nucleotide sequence ID" value="NZ_FNVD01000004.1"/>
</dbReference>
<evidence type="ECO:0000313" key="4">
    <source>
        <dbReference type="EMBL" id="SEF76390.1"/>
    </source>
</evidence>
<dbReference type="PANTHER" id="PTHR45953">
    <property type="entry name" value="IDURONATE 2-SULFATASE"/>
    <property type="match status" value="1"/>
</dbReference>
<evidence type="ECO:0000256" key="2">
    <source>
        <dbReference type="ARBA" id="ARBA00022801"/>
    </source>
</evidence>
<dbReference type="Gene3D" id="3.40.720.10">
    <property type="entry name" value="Alkaline Phosphatase, subunit A"/>
    <property type="match status" value="1"/>
</dbReference>
<gene>
    <name evidence="4" type="ORF">SAMN05421751_104164</name>
</gene>
<dbReference type="EMBL" id="FNVD01000004">
    <property type="protein sequence ID" value="SEF76390.1"/>
    <property type="molecule type" value="Genomic_DNA"/>
</dbReference>
<dbReference type="SUPFAM" id="SSF53649">
    <property type="entry name" value="Alkaline phosphatase-like"/>
    <property type="match status" value="1"/>
</dbReference>
<organism evidence="4 5">
    <name type="scientific">Jhaorihella thermophila</name>
    <dbReference type="NCBI Taxonomy" id="488547"/>
    <lineage>
        <taxon>Bacteria</taxon>
        <taxon>Pseudomonadati</taxon>
        <taxon>Pseudomonadota</taxon>
        <taxon>Alphaproteobacteria</taxon>
        <taxon>Rhodobacterales</taxon>
        <taxon>Paracoccaceae</taxon>
        <taxon>Jhaorihella</taxon>
    </lineage>
</organism>
<proteinExistence type="predicted"/>
<dbReference type="AlphaFoldDB" id="A0A1H5UN04"/>
<dbReference type="PANTHER" id="PTHR45953:SF1">
    <property type="entry name" value="IDURONATE 2-SULFATASE"/>
    <property type="match status" value="1"/>
</dbReference>
<accession>A0A1H5UN04</accession>
<dbReference type="OrthoDB" id="9795675at2"/>
<dbReference type="Proteomes" id="UP000236742">
    <property type="component" value="Unassembled WGS sequence"/>
</dbReference>
<sequence length="547" mass="62024">MNILFVMYDQLRFDYLGCAGHPHLETPNFDRVAGMGVRFTSAYVQSPICGASRMCYYTGRYASSHGAQWNGFPLRVGEMTLGDHLRKLGMGCWLIGKTHMKADAEGMARLGLSPDSVIGARQAECGFDVWIRDDGLWAEGPDGFYDERRSPYNEYLKARGYPSENPWADFANAGVDEAGNIASGWMFVNADKPANIREEDSETPWLTRRAIEFIDQAQERWCAHVSYIKPHWPYIVPAPYHAMFGPNHVPQPVRHAVEREDPHPIYGAYMENRIAQAFQREEVRAKVIPAYMGLIKQCDDQLGVLLDHLEATGRMRDTMIVLTSDHGDYLGDHWLGEKELFHEPSVKVPMIVYDPRPEADATRGTTCDALVESIDLAATFVEAAGGKVPDHIIEGRSLLPWLRGERPEWRDFVISEYDYSATGQAVKLGVEPRDARLFMVFDGRFKLIHAEGGFRPMLFDLENDPQEFYDLAKGDAHQAEIDRLYGYLAQWGRRLAQRLTKSEDDIKAMRGRSMRRGILPFLVDGSEVDEELVARYRGLASAKFVDR</sequence>
<dbReference type="Pfam" id="PF00884">
    <property type="entry name" value="Sulfatase"/>
    <property type="match status" value="1"/>
</dbReference>
<evidence type="ECO:0000313" key="5">
    <source>
        <dbReference type="Proteomes" id="UP000236742"/>
    </source>
</evidence>
<evidence type="ECO:0000256" key="1">
    <source>
        <dbReference type="ARBA" id="ARBA00022723"/>
    </source>
</evidence>
<protein>
    <submittedName>
        <fullName evidence="4">Arylsulfatase A</fullName>
    </submittedName>
</protein>
<feature type="domain" description="Sulfatase N-terminal" evidence="3">
    <location>
        <begin position="2"/>
        <end position="385"/>
    </location>
</feature>
<evidence type="ECO:0000259" key="3">
    <source>
        <dbReference type="Pfam" id="PF00884"/>
    </source>
</evidence>